<feature type="active site" description="Nucleophile" evidence="5">
    <location>
        <position position="343"/>
    </location>
</feature>
<comment type="caution">
    <text evidence="7">The sequence shown here is derived from an EMBL/GenBank/DDBJ whole genome shotgun (WGS) entry which is preliminary data.</text>
</comment>
<dbReference type="Proteomes" id="UP001589774">
    <property type="component" value="Unassembled WGS sequence"/>
</dbReference>
<dbReference type="PANTHER" id="PTHR22807">
    <property type="entry name" value="NOP2 YEAST -RELATED NOL1/NOP2/FMU SUN DOMAIN-CONTAINING"/>
    <property type="match status" value="1"/>
</dbReference>
<evidence type="ECO:0000259" key="6">
    <source>
        <dbReference type="PROSITE" id="PS51686"/>
    </source>
</evidence>
<reference evidence="7 8" key="1">
    <citation type="submission" date="2024-09" db="EMBL/GenBank/DDBJ databases">
        <authorList>
            <person name="Sun Q."/>
            <person name="Mori K."/>
        </authorList>
    </citation>
    <scope>NUCLEOTIDE SEQUENCE [LARGE SCALE GENOMIC DNA]</scope>
    <source>
        <strain evidence="7 8">CCM 7765</strain>
    </source>
</reference>
<comment type="similarity">
    <text evidence="5">Belongs to the class I-like SAM-binding methyltransferase superfamily. RsmB/NOP family.</text>
</comment>
<feature type="binding site" evidence="5">
    <location>
        <position position="243"/>
    </location>
    <ligand>
        <name>S-adenosyl-L-methionine</name>
        <dbReference type="ChEBI" id="CHEBI:59789"/>
    </ligand>
</feature>
<dbReference type="EMBL" id="JBHLWO010000001">
    <property type="protein sequence ID" value="MFC0318367.1"/>
    <property type="molecule type" value="Genomic_DNA"/>
</dbReference>
<evidence type="ECO:0000313" key="8">
    <source>
        <dbReference type="Proteomes" id="UP001589774"/>
    </source>
</evidence>
<dbReference type="GO" id="GO:0032259">
    <property type="term" value="P:methylation"/>
    <property type="evidence" value="ECO:0007669"/>
    <property type="project" value="UniProtKB-KW"/>
</dbReference>
<dbReference type="GO" id="GO:0008168">
    <property type="term" value="F:methyltransferase activity"/>
    <property type="evidence" value="ECO:0007669"/>
    <property type="project" value="UniProtKB-KW"/>
</dbReference>
<evidence type="ECO:0000256" key="3">
    <source>
        <dbReference type="ARBA" id="ARBA00022691"/>
    </source>
</evidence>
<evidence type="ECO:0000256" key="2">
    <source>
        <dbReference type="ARBA" id="ARBA00022679"/>
    </source>
</evidence>
<organism evidence="7 8">
    <name type="scientific">Olivibacter oleidegradans</name>
    <dbReference type="NCBI Taxonomy" id="760123"/>
    <lineage>
        <taxon>Bacteria</taxon>
        <taxon>Pseudomonadati</taxon>
        <taxon>Bacteroidota</taxon>
        <taxon>Sphingobacteriia</taxon>
        <taxon>Sphingobacteriales</taxon>
        <taxon>Sphingobacteriaceae</taxon>
        <taxon>Olivibacter</taxon>
    </lineage>
</organism>
<feature type="domain" description="SAM-dependent MTase RsmB/NOP-type" evidence="6">
    <location>
        <begin position="122"/>
        <end position="390"/>
    </location>
</feature>
<name>A0ABV6HIC9_9SPHI</name>
<dbReference type="PROSITE" id="PS51686">
    <property type="entry name" value="SAM_MT_RSMB_NOP"/>
    <property type="match status" value="1"/>
</dbReference>
<dbReference type="InterPro" id="IPR029063">
    <property type="entry name" value="SAM-dependent_MTases_sf"/>
</dbReference>
<feature type="binding site" evidence="5">
    <location>
        <position position="290"/>
    </location>
    <ligand>
        <name>S-adenosyl-L-methionine</name>
        <dbReference type="ChEBI" id="CHEBI:59789"/>
    </ligand>
</feature>
<proteinExistence type="inferred from homology"/>
<evidence type="ECO:0000313" key="7">
    <source>
        <dbReference type="EMBL" id="MFC0318367.1"/>
    </source>
</evidence>
<dbReference type="InterPro" id="IPR049560">
    <property type="entry name" value="MeTrfase_RsmB-F_NOP2_cat"/>
</dbReference>
<dbReference type="PANTHER" id="PTHR22807:SF54">
    <property type="entry name" value="CHROMOSOME UNDETERMINED SCAFFOLD_82, WHOLE GENOME SHOTGUN SEQUENCE"/>
    <property type="match status" value="1"/>
</dbReference>
<evidence type="ECO:0000256" key="4">
    <source>
        <dbReference type="ARBA" id="ARBA00022884"/>
    </source>
</evidence>
<keyword evidence="4 5" id="KW-0694">RNA-binding</keyword>
<dbReference type="Gene3D" id="3.40.50.150">
    <property type="entry name" value="Vaccinia Virus protein VP39"/>
    <property type="match status" value="1"/>
</dbReference>
<keyword evidence="8" id="KW-1185">Reference proteome</keyword>
<dbReference type="SUPFAM" id="SSF53335">
    <property type="entry name" value="S-adenosyl-L-methionine-dependent methyltransferases"/>
    <property type="match status" value="1"/>
</dbReference>
<comment type="caution">
    <text evidence="5">Lacks conserved residue(s) required for the propagation of feature annotation.</text>
</comment>
<sequence>MNEKRLSQQLRSFERLLDTYVKGKEPLSRFLTLFFKENRQMGSNDRRTLSRWSYNYFRLGEGLPALPVLERLTIAEYLCCTESDVVALLDPALSHTITETIDGKLLLLANRFSFDVHEVFPLIAHVSADLDTGLFLKSLFRQPKLFLRLRPGAESIVLKCLERNQINYERIGRSCLALENGTKLDQYEELRGMYEVQDRSSQQTGDYFEAKAGEKWWDACAASGGKSLLLMQTYPGVNLLVSDVRSSILRNLDERFEKAAIKDYRRKIIDLTKDPSIILGNDTFDGIILDAPCSGSGTWGRTPEMMQQFSEGKLRYFVDLQRRILQNVIRHLKVNKPLIYITCSVYGAENEEQVAFAEKLGLRLERATLLKGYENRADTMFVARLIKNPL</sequence>
<dbReference type="RefSeq" id="WP_130856387.1">
    <property type="nucleotide sequence ID" value="NZ_JBHLWO010000001.1"/>
</dbReference>
<keyword evidence="3 5" id="KW-0949">S-adenosyl-L-methionine</keyword>
<protein>
    <submittedName>
        <fullName evidence="7">RsmB/NOP family class I SAM-dependent RNA methyltransferase</fullName>
    </submittedName>
</protein>
<evidence type="ECO:0000256" key="5">
    <source>
        <dbReference type="PROSITE-ProRule" id="PRU01023"/>
    </source>
</evidence>
<dbReference type="Pfam" id="PF01189">
    <property type="entry name" value="Methyltr_RsmB-F"/>
    <property type="match status" value="1"/>
</dbReference>
<evidence type="ECO:0000256" key="1">
    <source>
        <dbReference type="ARBA" id="ARBA00022603"/>
    </source>
</evidence>
<keyword evidence="1 5" id="KW-0489">Methyltransferase</keyword>
<dbReference type="PRINTS" id="PR02008">
    <property type="entry name" value="RCMTFAMILY"/>
</dbReference>
<keyword evidence="2 5" id="KW-0808">Transferase</keyword>
<gene>
    <name evidence="7" type="ORF">ACFFI0_08595</name>
</gene>
<accession>A0ABV6HIC9</accession>
<feature type="binding site" evidence="5">
    <location>
        <position position="270"/>
    </location>
    <ligand>
        <name>S-adenosyl-L-methionine</name>
        <dbReference type="ChEBI" id="CHEBI:59789"/>
    </ligand>
</feature>
<dbReference type="InterPro" id="IPR001678">
    <property type="entry name" value="MeTrfase_RsmB-F_NOP2_dom"/>
</dbReference>
<dbReference type="InterPro" id="IPR023267">
    <property type="entry name" value="RCMT"/>
</dbReference>